<dbReference type="CDD" id="cd16387">
    <property type="entry name" value="ParB_N_Srx"/>
    <property type="match status" value="1"/>
</dbReference>
<dbReference type="SUPFAM" id="SSF110849">
    <property type="entry name" value="ParB/Sulfiredoxin"/>
    <property type="match status" value="1"/>
</dbReference>
<protein>
    <recommendedName>
        <fullName evidence="3">ParB/Sulfiredoxin domain-containing protein</fullName>
    </recommendedName>
</protein>
<evidence type="ECO:0000313" key="2">
    <source>
        <dbReference type="Proteomes" id="UP000095200"/>
    </source>
</evidence>
<dbReference type="EMBL" id="BDFE01000004">
    <property type="protein sequence ID" value="GAU07560.1"/>
    <property type="molecule type" value="Genomic_DNA"/>
</dbReference>
<dbReference type="RefSeq" id="WP_069857054.1">
    <property type="nucleotide sequence ID" value="NZ_BDFE01000004.1"/>
</dbReference>
<evidence type="ECO:0000313" key="1">
    <source>
        <dbReference type="EMBL" id="GAU07560.1"/>
    </source>
</evidence>
<dbReference type="OrthoDB" id="5449294at2"/>
<gene>
    <name evidence="1" type="ORF">DPF_0250</name>
</gene>
<reference evidence="2" key="1">
    <citation type="submission" date="2016-06" db="EMBL/GenBank/DDBJ databases">
        <title>Draft genome sequence of Desulfoplanes formicivorans strain Pf12B.</title>
        <authorList>
            <person name="Watanabe M."/>
            <person name="Kojima H."/>
            <person name="Fukui M."/>
        </authorList>
    </citation>
    <scope>NUCLEOTIDE SEQUENCE [LARGE SCALE GENOMIC DNA]</scope>
    <source>
        <strain evidence="2">Pf12B</strain>
    </source>
</reference>
<comment type="caution">
    <text evidence="1">The sequence shown here is derived from an EMBL/GenBank/DDBJ whole genome shotgun (WGS) entry which is preliminary data.</text>
</comment>
<evidence type="ECO:0008006" key="3">
    <source>
        <dbReference type="Google" id="ProtNLM"/>
    </source>
</evidence>
<dbReference type="STRING" id="1592317.DPF_0250"/>
<dbReference type="AlphaFoldDB" id="A0A194AED1"/>
<name>A0A194AED1_9BACT</name>
<organism evidence="1 2">
    <name type="scientific">Desulfoplanes formicivorans</name>
    <dbReference type="NCBI Taxonomy" id="1592317"/>
    <lineage>
        <taxon>Bacteria</taxon>
        <taxon>Pseudomonadati</taxon>
        <taxon>Thermodesulfobacteriota</taxon>
        <taxon>Desulfovibrionia</taxon>
        <taxon>Desulfovibrionales</taxon>
        <taxon>Desulfoplanaceae</taxon>
        <taxon>Desulfoplanes</taxon>
    </lineage>
</organism>
<keyword evidence="2" id="KW-1185">Reference proteome</keyword>
<dbReference type="Proteomes" id="UP000095200">
    <property type="component" value="Unassembled WGS sequence"/>
</dbReference>
<dbReference type="InterPro" id="IPR036086">
    <property type="entry name" value="ParB/Sulfiredoxin_sf"/>
</dbReference>
<proteinExistence type="predicted"/>
<sequence>MPSERPAVVEIEATRFNMELPSLFWPRTFDDRLLGSLERIGQLVPVLATLEGDTPCLLAGQRRVRALAQLGRPVQTLMLDSVSPLQRGLVYLESNSSEVLDDGAMIRALRYFATCTKDLTSLAVPLGVSSHSRQWSLLGDWLKLPESWDHLLVKGHVPLALAKVLTRFTPDDLRTLQAYFQDMSWSKNNAVHFVTWIWEASRMKGCSVPALIKKLGLDTILSLELSPRDAMTRLLSAARAGRYPRLCQQEREFRKRSQDVVAGSQWRIEQPDNFETRVVALSTRVASPRDLDQRVEELARIAKDKVWADLDPAGGRS</sequence>
<accession>A0A194AED1</accession>